<sequence>MLVFLVFLFTFISGMTCAEYNCAEDPLKQCKFEITKDSIPWDDSQFSELCEKLAMYYNCSSENNITQAELCSLPLVLSKSKALVKEVCSNYSVLRNRYLVFGNCYKLAFEKKIGKCIREADEIHKLLKPFLENKDVQVKGVSGKCIKTAYIMDCYIYVISRTCGFEASADIGELLHRASSYNYGCKNREEYGKALRAIQFANYDRTIDTYTDYEEEYEG</sequence>
<feature type="chain" id="PRO_5036480565" description="DUF19 domain-containing protein" evidence="1">
    <location>
        <begin position="19"/>
        <end position="219"/>
    </location>
</feature>
<dbReference type="EMBL" id="BMAW01045800">
    <property type="protein sequence ID" value="GFS51901.1"/>
    <property type="molecule type" value="Genomic_DNA"/>
</dbReference>
<dbReference type="Proteomes" id="UP000887013">
    <property type="component" value="Unassembled WGS sequence"/>
</dbReference>
<accession>A0A8X6IPJ4</accession>
<feature type="signal peptide" evidence="1">
    <location>
        <begin position="1"/>
        <end position="18"/>
    </location>
</feature>
<evidence type="ECO:0000313" key="2">
    <source>
        <dbReference type="EMBL" id="GFS51901.1"/>
    </source>
</evidence>
<dbReference type="OrthoDB" id="10398185at2759"/>
<organism evidence="2 3">
    <name type="scientific">Nephila pilipes</name>
    <name type="common">Giant wood spider</name>
    <name type="synonym">Nephila maculata</name>
    <dbReference type="NCBI Taxonomy" id="299642"/>
    <lineage>
        <taxon>Eukaryota</taxon>
        <taxon>Metazoa</taxon>
        <taxon>Ecdysozoa</taxon>
        <taxon>Arthropoda</taxon>
        <taxon>Chelicerata</taxon>
        <taxon>Arachnida</taxon>
        <taxon>Araneae</taxon>
        <taxon>Araneomorphae</taxon>
        <taxon>Entelegynae</taxon>
        <taxon>Araneoidea</taxon>
        <taxon>Nephilidae</taxon>
        <taxon>Nephila</taxon>
    </lineage>
</organism>
<keyword evidence="1" id="KW-0732">Signal</keyword>
<evidence type="ECO:0000313" key="3">
    <source>
        <dbReference type="Proteomes" id="UP000887013"/>
    </source>
</evidence>
<gene>
    <name evidence="2" type="ORF">NPIL_68371</name>
</gene>
<protein>
    <recommendedName>
        <fullName evidence="4">DUF19 domain-containing protein</fullName>
    </recommendedName>
</protein>
<name>A0A8X6IPJ4_NEPPI</name>
<reference evidence="2" key="1">
    <citation type="submission" date="2020-08" db="EMBL/GenBank/DDBJ databases">
        <title>Multicomponent nature underlies the extraordinary mechanical properties of spider dragline silk.</title>
        <authorList>
            <person name="Kono N."/>
            <person name="Nakamura H."/>
            <person name="Mori M."/>
            <person name="Yoshida Y."/>
            <person name="Ohtoshi R."/>
            <person name="Malay A.D."/>
            <person name="Moran D.A.P."/>
            <person name="Tomita M."/>
            <person name="Numata K."/>
            <person name="Arakawa K."/>
        </authorList>
    </citation>
    <scope>NUCLEOTIDE SEQUENCE</scope>
</reference>
<evidence type="ECO:0000256" key="1">
    <source>
        <dbReference type="SAM" id="SignalP"/>
    </source>
</evidence>
<comment type="caution">
    <text evidence="2">The sequence shown here is derived from an EMBL/GenBank/DDBJ whole genome shotgun (WGS) entry which is preliminary data.</text>
</comment>
<keyword evidence="3" id="KW-1185">Reference proteome</keyword>
<evidence type="ECO:0008006" key="4">
    <source>
        <dbReference type="Google" id="ProtNLM"/>
    </source>
</evidence>
<dbReference type="AlphaFoldDB" id="A0A8X6IPJ4"/>
<proteinExistence type="predicted"/>